<sequence length="132" mass="14861">MILMIVLMVAFSYFALSNVMLTGANGVYNHLNKLYMALLMGDIMILIDGIIMLNAIEIIISLIVAIILILMIRQQTFISDREFLKGMIEHHDMAILMAGEISKKTNSKKISDLAKNIISSQQGEINEMKSWL</sequence>
<gene>
    <name evidence="3" type="ORF">Harvfovirus66_8</name>
</gene>
<keyword evidence="1" id="KW-0472">Membrane</keyword>
<protein>
    <recommendedName>
        <fullName evidence="2">DUF305 domain-containing protein</fullName>
    </recommendedName>
</protein>
<keyword evidence="1" id="KW-0812">Transmembrane</keyword>
<feature type="domain" description="DUF305" evidence="2">
    <location>
        <begin position="79"/>
        <end position="132"/>
    </location>
</feature>
<reference evidence="3" key="1">
    <citation type="submission" date="2018-10" db="EMBL/GenBank/DDBJ databases">
        <title>Hidden diversity of soil giant viruses.</title>
        <authorList>
            <person name="Schulz F."/>
            <person name="Alteio L."/>
            <person name="Goudeau D."/>
            <person name="Ryan E.M."/>
            <person name="Malmstrom R.R."/>
            <person name="Blanchard J."/>
            <person name="Woyke T."/>
        </authorList>
    </citation>
    <scope>NUCLEOTIDE SEQUENCE</scope>
    <source>
        <strain evidence="3">HAV1</strain>
    </source>
</reference>
<name>A0A3G5A3P4_9VIRU</name>
<feature type="transmembrane region" description="Helical" evidence="1">
    <location>
        <begin position="50"/>
        <end position="72"/>
    </location>
</feature>
<evidence type="ECO:0000256" key="1">
    <source>
        <dbReference type="SAM" id="Phobius"/>
    </source>
</evidence>
<proteinExistence type="predicted"/>
<dbReference type="Gene3D" id="1.20.1260.10">
    <property type="match status" value="1"/>
</dbReference>
<dbReference type="EMBL" id="MK072308">
    <property type="protein sequence ID" value="AYV81827.1"/>
    <property type="molecule type" value="Genomic_DNA"/>
</dbReference>
<accession>A0A3G5A3P4</accession>
<dbReference type="InterPro" id="IPR012347">
    <property type="entry name" value="Ferritin-like"/>
</dbReference>
<dbReference type="InterPro" id="IPR005183">
    <property type="entry name" value="DUF305_CopM-like"/>
</dbReference>
<dbReference type="PANTHER" id="PTHR36933:SF1">
    <property type="entry name" value="SLL0788 PROTEIN"/>
    <property type="match status" value="1"/>
</dbReference>
<dbReference type="Pfam" id="PF03713">
    <property type="entry name" value="DUF305"/>
    <property type="match status" value="1"/>
</dbReference>
<evidence type="ECO:0000313" key="3">
    <source>
        <dbReference type="EMBL" id="AYV81827.1"/>
    </source>
</evidence>
<keyword evidence="1" id="KW-1133">Transmembrane helix</keyword>
<evidence type="ECO:0000259" key="2">
    <source>
        <dbReference type="Pfam" id="PF03713"/>
    </source>
</evidence>
<organism evidence="3">
    <name type="scientific">Harvfovirus sp</name>
    <dbReference type="NCBI Taxonomy" id="2487768"/>
    <lineage>
        <taxon>Viruses</taxon>
        <taxon>Varidnaviria</taxon>
        <taxon>Bamfordvirae</taxon>
        <taxon>Nucleocytoviricota</taxon>
        <taxon>Megaviricetes</taxon>
        <taxon>Imitervirales</taxon>
        <taxon>Mimiviridae</taxon>
        <taxon>Klosneuvirinae</taxon>
    </lineage>
</organism>
<dbReference type="PANTHER" id="PTHR36933">
    <property type="entry name" value="SLL0788 PROTEIN"/>
    <property type="match status" value="1"/>
</dbReference>